<dbReference type="Pfam" id="PF20454">
    <property type="entry name" value="GpA_nuclease"/>
    <property type="match status" value="1"/>
</dbReference>
<evidence type="ECO:0000259" key="3">
    <source>
        <dbReference type="Pfam" id="PF20454"/>
    </source>
</evidence>
<reference evidence="4" key="1">
    <citation type="submission" date="2022-10" db="EMBL/GenBank/DDBJ databases">
        <title>Complete genome sequence of Agrobacterium salinitolerans CFBP5507.</title>
        <authorList>
            <person name="Tchabashvili S."/>
            <person name="Yen H.-C."/>
            <person name="Haryono M."/>
            <person name="Lin Y.-C."/>
            <person name="Lai E.-M."/>
            <person name="Kuo C.-H."/>
        </authorList>
    </citation>
    <scope>NUCLEOTIDE SEQUENCE</scope>
    <source>
        <strain evidence="4">CFBP5507</strain>
    </source>
</reference>
<feature type="domain" description="Phage terminase large subunit GpA ATPase" evidence="2">
    <location>
        <begin position="11"/>
        <end position="243"/>
    </location>
</feature>
<organism evidence="4 5">
    <name type="scientific">Agrobacterium salinitolerans</name>
    <dbReference type="NCBI Taxonomy" id="1183413"/>
    <lineage>
        <taxon>Bacteria</taxon>
        <taxon>Pseudomonadati</taxon>
        <taxon>Pseudomonadota</taxon>
        <taxon>Alphaproteobacteria</taxon>
        <taxon>Hyphomicrobiales</taxon>
        <taxon>Rhizobiaceae</taxon>
        <taxon>Rhizobium/Agrobacterium group</taxon>
        <taxon>Agrobacterium</taxon>
    </lineage>
</organism>
<dbReference type="InterPro" id="IPR046453">
    <property type="entry name" value="GpA_ATPase"/>
</dbReference>
<dbReference type="EMBL" id="CP109968">
    <property type="protein sequence ID" value="UYZ08862.1"/>
    <property type="molecule type" value="Genomic_DNA"/>
</dbReference>
<dbReference type="GO" id="GO:0004519">
    <property type="term" value="F:endonuclease activity"/>
    <property type="evidence" value="ECO:0007669"/>
    <property type="project" value="InterPro"/>
</dbReference>
<dbReference type="AlphaFoldDB" id="A0A9X9PA48"/>
<sequence>MIPFGRRIWARTHTSVIAITSAQSGKTDTLLDVIGQRLDTRPAPILYVGPGETFVETQFEPRLEHMLKQAPRLAAGMGTGKQSKTLVKKVRGVRVRLGYAGSPASMKSDPFAIGIVDEYDEMAANIRGQGDPWGLVIARGDTFADAVSVAISTCSQGVVEVERCPVNGLTFFAKGGEDQISSPIWRLFQQGTRHHWAWPCFHCEEYFIPMRSHLRWEKDADPTTAKRTAFLCCPNCGGVLENNIEPGGTDHKPWMNERGVMVAPGQTIDDARADRNHPANDSWSQWSSGLASPFVTWGVRAQRLVAALQSGEEDKIQTVVNASFAELYTPGAHGDMPEWREIPKHRLPYKRFEVPLGVLRIVAGVDVQKRSLIYVIRGFGSRGTSWLLDYGELHGLTSEPDVWNDLTLKLMSPIGGLIIEKAFIDSGFRPNKADAGDEHKVYEWTHRHSFLAMPTKGRDTLGGKPFVVSKIEVKPDGKPSPYSIDLVHINTDFFKSLVHSRLKTPLSEPGAFFLFSQEEAAYEDYSRQLVSEVRILGEKLKPTWVPRQKANHFLDAEALAAAAAYMLNVQAIPEGIERPDDEPASEPAPTDDEATPEAPAPNPTEIEKAAAVQVASIRDRFRNMGASSIRR</sequence>
<feature type="compositionally biased region" description="Acidic residues" evidence="1">
    <location>
        <begin position="579"/>
        <end position="595"/>
    </location>
</feature>
<evidence type="ECO:0000313" key="4">
    <source>
        <dbReference type="EMBL" id="UYZ08862.1"/>
    </source>
</evidence>
<dbReference type="Proteomes" id="UP000298735">
    <property type="component" value="Chromosome Circular"/>
</dbReference>
<evidence type="ECO:0000259" key="2">
    <source>
        <dbReference type="Pfam" id="PF05876"/>
    </source>
</evidence>
<gene>
    <name evidence="4" type="ORF">CFBP5507_06070</name>
</gene>
<proteinExistence type="predicted"/>
<dbReference type="InterPro" id="IPR046454">
    <property type="entry name" value="GpA_endonuclease"/>
</dbReference>
<dbReference type="Pfam" id="PF05876">
    <property type="entry name" value="GpA_ATPase"/>
    <property type="match status" value="1"/>
</dbReference>
<accession>A0A9X9PA48</accession>
<protein>
    <submittedName>
        <fullName evidence="4">Phage terminase large subunit family protein</fullName>
    </submittedName>
</protein>
<name>A0A9X9PA48_9HYPH</name>
<evidence type="ECO:0000313" key="5">
    <source>
        <dbReference type="Proteomes" id="UP000298735"/>
    </source>
</evidence>
<feature type="domain" description="Terminase large subunit GpA endonuclease" evidence="3">
    <location>
        <begin position="286"/>
        <end position="570"/>
    </location>
</feature>
<evidence type="ECO:0000256" key="1">
    <source>
        <dbReference type="SAM" id="MobiDB-lite"/>
    </source>
</evidence>
<feature type="region of interest" description="Disordered" evidence="1">
    <location>
        <begin position="576"/>
        <end position="606"/>
    </location>
</feature>
<dbReference type="KEGG" id="asal:CFBP5507_06070"/>
<dbReference type="GO" id="GO:0016887">
    <property type="term" value="F:ATP hydrolysis activity"/>
    <property type="evidence" value="ECO:0007669"/>
    <property type="project" value="InterPro"/>
</dbReference>